<sequence length="293" mass="33720">MYEDLVRSSQRLLALQNNRLSLLASSPSKCRVPNNNKVDHIFIENHPLDSLSPLSKENPLSIDRFSRKLVPVGPYFQAQVPDRVDVKRKVSLGESGFSDDSKWLGRQIWPFKGSNVVTERESIGKGRALMCSCYLPGSVECIRSHISEKRQRLRAELGSAFFNWRFYDMGEEVSTFWTEREEQRFKALVRLNSSSLDNSFWCQASACFSAKSKEEIVSYYFNVFLLRRRSYQNRFTPRNIDSDDEEFEPGFLSNDLGVKMGMDSGSRTSICAKNSQCQDLDFMDMDMEQSVEV</sequence>
<dbReference type="OMA" id="IWPLEKN"/>
<dbReference type="InterPro" id="IPR001005">
    <property type="entry name" value="SANT/Myb"/>
</dbReference>
<keyword evidence="2" id="KW-1185">Reference proteome</keyword>
<dbReference type="EMBL" id="KI397501">
    <property type="protein sequence ID" value="ERM94957.1"/>
    <property type="molecule type" value="Genomic_DNA"/>
</dbReference>
<evidence type="ECO:0000313" key="2">
    <source>
        <dbReference type="Proteomes" id="UP000017836"/>
    </source>
</evidence>
<dbReference type="Gramene" id="ERM94957">
    <property type="protein sequence ID" value="ERM94957"/>
    <property type="gene ID" value="AMTR_s00009p00212620"/>
</dbReference>
<dbReference type="AlphaFoldDB" id="W1NGN6"/>
<dbReference type="PANTHER" id="PTHR46872">
    <property type="entry name" value="DNA BINDING PROTEIN"/>
    <property type="match status" value="1"/>
</dbReference>
<protein>
    <recommendedName>
        <fullName evidence="3">ELM2 domain-containing protein</fullName>
    </recommendedName>
</protein>
<accession>W1NGN6</accession>
<dbReference type="eggNOG" id="ENOG502QVAG">
    <property type="taxonomic scope" value="Eukaryota"/>
</dbReference>
<gene>
    <name evidence="1" type="ORF">AMTR_s00009p00212620</name>
</gene>
<proteinExistence type="predicted"/>
<organism evidence="1 2">
    <name type="scientific">Amborella trichopoda</name>
    <dbReference type="NCBI Taxonomy" id="13333"/>
    <lineage>
        <taxon>Eukaryota</taxon>
        <taxon>Viridiplantae</taxon>
        <taxon>Streptophyta</taxon>
        <taxon>Embryophyta</taxon>
        <taxon>Tracheophyta</taxon>
        <taxon>Spermatophyta</taxon>
        <taxon>Magnoliopsida</taxon>
        <taxon>Amborellales</taxon>
        <taxon>Amborellaceae</taxon>
        <taxon>Amborella</taxon>
    </lineage>
</organism>
<dbReference type="HOGENOM" id="CLU_032356_0_0_1"/>
<evidence type="ECO:0000313" key="1">
    <source>
        <dbReference type="EMBL" id="ERM94957.1"/>
    </source>
</evidence>
<evidence type="ECO:0008006" key="3">
    <source>
        <dbReference type="Google" id="ProtNLM"/>
    </source>
</evidence>
<reference evidence="2" key="1">
    <citation type="journal article" date="2013" name="Science">
        <title>The Amborella genome and the evolution of flowering plants.</title>
        <authorList>
            <consortium name="Amborella Genome Project"/>
        </authorList>
    </citation>
    <scope>NUCLEOTIDE SEQUENCE [LARGE SCALE GENOMIC DNA]</scope>
</reference>
<name>W1NGN6_AMBTC</name>
<dbReference type="PANTHER" id="PTHR46872:SF10">
    <property type="entry name" value="MYB-LIKE DOMAIN-CONTAINING PROTEIN"/>
    <property type="match status" value="1"/>
</dbReference>
<dbReference type="CDD" id="cd00167">
    <property type="entry name" value="SANT"/>
    <property type="match status" value="1"/>
</dbReference>
<dbReference type="Proteomes" id="UP000017836">
    <property type="component" value="Unassembled WGS sequence"/>
</dbReference>